<dbReference type="InterPro" id="IPR016024">
    <property type="entry name" value="ARM-type_fold"/>
</dbReference>
<dbReference type="PANTHER" id="PTHR13347:SF1">
    <property type="entry name" value="HEAT REPEAT-CONTAINING PROTEIN 3"/>
    <property type="match status" value="1"/>
</dbReference>
<dbReference type="AlphaFoldDB" id="A0A168HQJ6"/>
<dbReference type="GO" id="GO:0042273">
    <property type="term" value="P:ribosomal large subunit biogenesis"/>
    <property type="evidence" value="ECO:0007669"/>
    <property type="project" value="TreeGrafter"/>
</dbReference>
<dbReference type="InterPro" id="IPR000225">
    <property type="entry name" value="Armadillo"/>
</dbReference>
<evidence type="ECO:0000256" key="2">
    <source>
        <dbReference type="PROSITE-ProRule" id="PRU00103"/>
    </source>
</evidence>
<feature type="repeat" description="ARM" evidence="3">
    <location>
        <begin position="82"/>
        <end position="110"/>
    </location>
</feature>
<evidence type="ECO:0000256" key="3">
    <source>
        <dbReference type="PROSITE-ProRule" id="PRU00259"/>
    </source>
</evidence>
<dbReference type="GO" id="GO:0051082">
    <property type="term" value="F:unfolded protein binding"/>
    <property type="evidence" value="ECO:0007669"/>
    <property type="project" value="TreeGrafter"/>
</dbReference>
<dbReference type="SMART" id="SM00185">
    <property type="entry name" value="ARM"/>
    <property type="match status" value="2"/>
</dbReference>
<evidence type="ECO:0000256" key="4">
    <source>
        <dbReference type="SAM" id="MobiDB-lite"/>
    </source>
</evidence>
<feature type="domain" description="SYO1-like TPR repeats" evidence="5">
    <location>
        <begin position="538"/>
        <end position="630"/>
    </location>
</feature>
<keyword evidence="7" id="KW-1185">Reference proteome</keyword>
<evidence type="ECO:0000313" key="7">
    <source>
        <dbReference type="Proteomes" id="UP000077051"/>
    </source>
</evidence>
<dbReference type="PROSITE" id="PS50176">
    <property type="entry name" value="ARM_REPEAT"/>
    <property type="match status" value="1"/>
</dbReference>
<dbReference type="InterPro" id="IPR057990">
    <property type="entry name" value="TPR_SYO1"/>
</dbReference>
<organism evidence="6 7">
    <name type="scientific">Mucor lusitanicus CBS 277.49</name>
    <dbReference type="NCBI Taxonomy" id="747725"/>
    <lineage>
        <taxon>Eukaryota</taxon>
        <taxon>Fungi</taxon>
        <taxon>Fungi incertae sedis</taxon>
        <taxon>Mucoromycota</taxon>
        <taxon>Mucoromycotina</taxon>
        <taxon>Mucoromycetes</taxon>
        <taxon>Mucorales</taxon>
        <taxon>Mucorineae</taxon>
        <taxon>Mucoraceae</taxon>
        <taxon>Mucor</taxon>
    </lineage>
</organism>
<reference evidence="6 7" key="1">
    <citation type="submission" date="2015-06" db="EMBL/GenBank/DDBJ databases">
        <title>Expansion of signal transduction pathways in fungi by whole-genome duplication.</title>
        <authorList>
            <consortium name="DOE Joint Genome Institute"/>
            <person name="Corrochano L.M."/>
            <person name="Kuo A."/>
            <person name="Marcet-Houben M."/>
            <person name="Polaino S."/>
            <person name="Salamov A."/>
            <person name="Villalobos J.M."/>
            <person name="Alvarez M.I."/>
            <person name="Avalos J."/>
            <person name="Benito E.P."/>
            <person name="Benoit I."/>
            <person name="Burger G."/>
            <person name="Camino L.P."/>
            <person name="Canovas D."/>
            <person name="Cerda-Olmedo E."/>
            <person name="Cheng J.-F."/>
            <person name="Dominguez A."/>
            <person name="Elias M."/>
            <person name="Eslava A.P."/>
            <person name="Glaser F."/>
            <person name="Grimwood J."/>
            <person name="Gutierrez G."/>
            <person name="Heitman J."/>
            <person name="Henrissat B."/>
            <person name="Iturriaga E.A."/>
            <person name="Lang B.F."/>
            <person name="Lavin J.L."/>
            <person name="Lee S."/>
            <person name="Li W."/>
            <person name="Lindquist E."/>
            <person name="Lopez-Garcia S."/>
            <person name="Luque E.M."/>
            <person name="Marcos A.T."/>
            <person name="Martin J."/>
            <person name="Mccluskey K."/>
            <person name="Medina H.R."/>
            <person name="Miralles-Duran A."/>
            <person name="Miyazaki A."/>
            <person name="Munoz-Torres E."/>
            <person name="Oguiza J.A."/>
            <person name="Ohm R."/>
            <person name="Olmedo M."/>
            <person name="Orejas M."/>
            <person name="Ortiz-Castellanos L."/>
            <person name="Pisabarro A.G."/>
            <person name="Rodriguez-Romero J."/>
            <person name="Ruiz-Herrera J."/>
            <person name="Ruiz-Vazquez R."/>
            <person name="Sanz C."/>
            <person name="Schackwitz W."/>
            <person name="Schmutz J."/>
            <person name="Shahriari M."/>
            <person name="Shelest E."/>
            <person name="Silva-Franco F."/>
            <person name="Soanes D."/>
            <person name="Syed K."/>
            <person name="Tagua V.G."/>
            <person name="Talbot N.J."/>
            <person name="Thon M."/>
            <person name="De Vries R.P."/>
            <person name="Wiebenga A."/>
            <person name="Yadav J.S."/>
            <person name="Braun E.L."/>
            <person name="Baker S."/>
            <person name="Garre V."/>
            <person name="Horwitz B."/>
            <person name="Torres-Martinez S."/>
            <person name="Idnurm A."/>
            <person name="Herrera-Estrella A."/>
            <person name="Gabaldon T."/>
            <person name="Grigoriev I.V."/>
        </authorList>
    </citation>
    <scope>NUCLEOTIDE SEQUENCE [LARGE SCALE GENOMIC DNA]</scope>
    <source>
        <strain evidence="6 7">CBS 277.49</strain>
    </source>
</reference>
<dbReference type="OrthoDB" id="288703at2759"/>
<accession>A0A168HQJ6</accession>
<evidence type="ECO:0000256" key="1">
    <source>
        <dbReference type="ARBA" id="ARBA00049983"/>
    </source>
</evidence>
<evidence type="ECO:0000259" key="5">
    <source>
        <dbReference type="Pfam" id="PF25567"/>
    </source>
</evidence>
<dbReference type="VEuPathDB" id="FungiDB:MUCCIDRAFT_84016"/>
<dbReference type="CDD" id="cd13394">
    <property type="entry name" value="Syo1_like"/>
    <property type="match status" value="1"/>
</dbReference>
<evidence type="ECO:0000313" key="6">
    <source>
        <dbReference type="EMBL" id="OAC99063.1"/>
    </source>
</evidence>
<dbReference type="InterPro" id="IPR052616">
    <property type="entry name" value="SYO1-like"/>
</dbReference>
<dbReference type="GO" id="GO:0006606">
    <property type="term" value="P:protein import into nucleus"/>
    <property type="evidence" value="ECO:0007669"/>
    <property type="project" value="TreeGrafter"/>
</dbReference>
<dbReference type="InterPro" id="IPR011989">
    <property type="entry name" value="ARM-like"/>
</dbReference>
<sequence length="637" mass="72104">MGKQRQKKKSSRRRINPIQRRGVQAGINEANANIPVPTGEQVAPVVERLSSENPTERAWAAACISNLILANASTRKLLLSKGIVPILIQRLSDPQQEVRDESLGALRNIASVDNTVAKEYYTRNIMEPLSALLPQITHTIDLVLKRAPLEDEGDGDRRKSIWDVTENFIYIIWCICEASDKYIKAINRMNIVTFLSSFLLSGEQCPTRVIIAAGQCLNTLTDDNKDLLIEFQNHPEYTQSLLNIINHQNDNTLIQVLACAILMNVRDVVRLSSSWDDEQQDMGELNKLLVPVLIKALDYDIQDAATNTISAVQSGNVHTQDESNEITPKPKQPLTNEEIYVQGVEDRLSITQLALELLADICVQDDDLDDGFQESDQVMQDDEDNMEQQPDETDNDNEDDIDPAIFNNSIQEDEALQSNPVLHAYIHQIFPQLIRLATATPISYHQTNLCPTVSHHLVITHQRSLECLNNFLLAMHDVGSKYWFKHHKQDAVQLWRWLFDIANSVAAANTEEWARNAILEVVIGCLWALGRGITQDITIGVFVMKLLESKATEASVVVEALNLLFDVYSDCAFDYDFPVFVQGGFLNGLKQVVPRVRSMVKAIDRRKDFDLRMRADEAFDNLNAFIKYKRIENNKRK</sequence>
<dbReference type="Proteomes" id="UP000077051">
    <property type="component" value="Unassembled WGS sequence"/>
</dbReference>
<dbReference type="PANTHER" id="PTHR13347">
    <property type="entry name" value="HEAT REPEAT-CONTAINING PROTEIN 3"/>
    <property type="match status" value="1"/>
</dbReference>
<dbReference type="PROSITE" id="PS50077">
    <property type="entry name" value="HEAT_REPEAT"/>
    <property type="match status" value="1"/>
</dbReference>
<gene>
    <name evidence="6" type="ORF">MUCCIDRAFT_84016</name>
</gene>
<comment type="caution">
    <text evidence="6">The sequence shown here is derived from an EMBL/GenBank/DDBJ whole genome shotgun (WGS) entry which is preliminary data.</text>
</comment>
<name>A0A168HQJ6_MUCCL</name>
<protein>
    <recommendedName>
        <fullName evidence="5">SYO1-like TPR repeats domain-containing protein</fullName>
    </recommendedName>
</protein>
<dbReference type="Pfam" id="PF25567">
    <property type="entry name" value="TPR_SYO1"/>
    <property type="match status" value="1"/>
</dbReference>
<dbReference type="Gene3D" id="1.25.10.10">
    <property type="entry name" value="Leucine-rich Repeat Variant"/>
    <property type="match status" value="1"/>
</dbReference>
<dbReference type="STRING" id="747725.A0A168HQJ6"/>
<dbReference type="SUPFAM" id="SSF48371">
    <property type="entry name" value="ARM repeat"/>
    <property type="match status" value="1"/>
</dbReference>
<proteinExistence type="inferred from homology"/>
<feature type="compositionally biased region" description="Acidic residues" evidence="4">
    <location>
        <begin position="382"/>
        <end position="402"/>
    </location>
</feature>
<dbReference type="InterPro" id="IPR021133">
    <property type="entry name" value="HEAT_type_2"/>
</dbReference>
<feature type="region of interest" description="Disordered" evidence="4">
    <location>
        <begin position="382"/>
        <end position="403"/>
    </location>
</feature>
<dbReference type="EMBL" id="AMYB01000008">
    <property type="protein sequence ID" value="OAC99063.1"/>
    <property type="molecule type" value="Genomic_DNA"/>
</dbReference>
<comment type="similarity">
    <text evidence="1">Belongs to the nuclear import and ribosome assembly adapter family.</text>
</comment>
<feature type="repeat" description="HEAT" evidence="2">
    <location>
        <begin position="83"/>
        <end position="121"/>
    </location>
</feature>
<dbReference type="Pfam" id="PF00514">
    <property type="entry name" value="Arm"/>
    <property type="match status" value="1"/>
</dbReference>